<organism evidence="1 2">
    <name type="scientific">Trifolium medium</name>
    <dbReference type="NCBI Taxonomy" id="97028"/>
    <lineage>
        <taxon>Eukaryota</taxon>
        <taxon>Viridiplantae</taxon>
        <taxon>Streptophyta</taxon>
        <taxon>Embryophyta</taxon>
        <taxon>Tracheophyta</taxon>
        <taxon>Spermatophyta</taxon>
        <taxon>Magnoliopsida</taxon>
        <taxon>eudicotyledons</taxon>
        <taxon>Gunneridae</taxon>
        <taxon>Pentapetalae</taxon>
        <taxon>rosids</taxon>
        <taxon>fabids</taxon>
        <taxon>Fabales</taxon>
        <taxon>Fabaceae</taxon>
        <taxon>Papilionoideae</taxon>
        <taxon>50 kb inversion clade</taxon>
        <taxon>NPAAA clade</taxon>
        <taxon>Hologalegina</taxon>
        <taxon>IRL clade</taxon>
        <taxon>Trifolieae</taxon>
        <taxon>Trifolium</taxon>
    </lineage>
</organism>
<accession>A0A392WB45</accession>
<reference evidence="1 2" key="1">
    <citation type="journal article" date="2018" name="Front. Plant Sci.">
        <title>Red Clover (Trifolium pratense) and Zigzag Clover (T. medium) - A Picture of Genomic Similarities and Differences.</title>
        <authorList>
            <person name="Dluhosova J."/>
            <person name="Istvanek J."/>
            <person name="Nedelnik J."/>
            <person name="Repkova J."/>
        </authorList>
    </citation>
    <scope>NUCLEOTIDE SEQUENCE [LARGE SCALE GENOMIC DNA]</scope>
    <source>
        <strain evidence="2">cv. 10/8</strain>
        <tissue evidence="1">Leaf</tissue>
    </source>
</reference>
<sequence length="28" mass="3138">KAVLKGWETPVVLDKDGNKTVVKKPEEE</sequence>
<protein>
    <submittedName>
        <fullName evidence="1">Uncharacterized protein</fullName>
    </submittedName>
</protein>
<name>A0A392WB45_9FABA</name>
<dbReference type="EMBL" id="LXQA011430391">
    <property type="protein sequence ID" value="MCI97009.1"/>
    <property type="molecule type" value="Genomic_DNA"/>
</dbReference>
<feature type="non-terminal residue" evidence="1">
    <location>
        <position position="1"/>
    </location>
</feature>
<evidence type="ECO:0000313" key="1">
    <source>
        <dbReference type="EMBL" id="MCI97009.1"/>
    </source>
</evidence>
<comment type="caution">
    <text evidence="1">The sequence shown here is derived from an EMBL/GenBank/DDBJ whole genome shotgun (WGS) entry which is preliminary data.</text>
</comment>
<proteinExistence type="predicted"/>
<dbReference type="Proteomes" id="UP000265520">
    <property type="component" value="Unassembled WGS sequence"/>
</dbReference>
<keyword evidence="2" id="KW-1185">Reference proteome</keyword>
<dbReference type="AlphaFoldDB" id="A0A392WB45"/>
<evidence type="ECO:0000313" key="2">
    <source>
        <dbReference type="Proteomes" id="UP000265520"/>
    </source>
</evidence>